<dbReference type="EMBL" id="RFFH01000013">
    <property type="protein sequence ID" value="RMI29716.1"/>
    <property type="molecule type" value="Genomic_DNA"/>
</dbReference>
<keyword evidence="2" id="KW-0812">Transmembrane</keyword>
<evidence type="ECO:0000256" key="2">
    <source>
        <dbReference type="SAM" id="Phobius"/>
    </source>
</evidence>
<sequence length="219" mass="22369">MNNYRSYRTVLAGAGAAVAVVLAAGPAAAHVTVSAPDAARGGSAVLMFRVPNESATGSPTTQLSIQFPALTEVDTQTMPGWKADITRDAEHKVTAVTWTADAGGGIGPGQFAQFAVLADDLPDTDTLTLPAVQTYADGQVVHWDQKQTGDNEPENPAPTVKLAPKQAEGTSKHGNVQPAAASSTSSEDKTARWLGGIGIVLGALGLLGGVGLGAMRRKA</sequence>
<comment type="caution">
    <text evidence="5">The sequence shown here is derived from an EMBL/GenBank/DDBJ whole genome shotgun (WGS) entry which is preliminary data.</text>
</comment>
<feature type="signal peptide" evidence="3">
    <location>
        <begin position="1"/>
        <end position="29"/>
    </location>
</feature>
<dbReference type="OrthoDB" id="9810871at2"/>
<dbReference type="CDD" id="cd08545">
    <property type="entry name" value="YcnI_like"/>
    <property type="match status" value="1"/>
</dbReference>
<keyword evidence="6" id="KW-1185">Reference proteome</keyword>
<feature type="region of interest" description="Disordered" evidence="1">
    <location>
        <begin position="146"/>
        <end position="188"/>
    </location>
</feature>
<protein>
    <submittedName>
        <fullName evidence="5">DUF1775 domain-containing protein</fullName>
    </submittedName>
</protein>
<evidence type="ECO:0000313" key="6">
    <source>
        <dbReference type="Proteomes" id="UP000279275"/>
    </source>
</evidence>
<evidence type="ECO:0000256" key="3">
    <source>
        <dbReference type="SAM" id="SignalP"/>
    </source>
</evidence>
<evidence type="ECO:0000259" key="4">
    <source>
        <dbReference type="Pfam" id="PF07987"/>
    </source>
</evidence>
<feature type="domain" description="YncI copper-binding" evidence="4">
    <location>
        <begin position="30"/>
        <end position="162"/>
    </location>
</feature>
<keyword evidence="3" id="KW-0732">Signal</keyword>
<feature type="compositionally biased region" description="Polar residues" evidence="1">
    <location>
        <begin position="168"/>
        <end position="185"/>
    </location>
</feature>
<organism evidence="5 6">
    <name type="scientific">Nocardia stercoris</name>
    <dbReference type="NCBI Taxonomy" id="2483361"/>
    <lineage>
        <taxon>Bacteria</taxon>
        <taxon>Bacillati</taxon>
        <taxon>Actinomycetota</taxon>
        <taxon>Actinomycetes</taxon>
        <taxon>Mycobacteriales</taxon>
        <taxon>Nocardiaceae</taxon>
        <taxon>Nocardia</taxon>
    </lineage>
</organism>
<dbReference type="Pfam" id="PF07987">
    <property type="entry name" value="DUF1775"/>
    <property type="match status" value="1"/>
</dbReference>
<dbReference type="InterPro" id="IPR038507">
    <property type="entry name" value="YcnI-like_sf"/>
</dbReference>
<feature type="chain" id="PRO_5018230484" evidence="3">
    <location>
        <begin position="30"/>
        <end position="219"/>
    </location>
</feature>
<evidence type="ECO:0000256" key="1">
    <source>
        <dbReference type="SAM" id="MobiDB-lite"/>
    </source>
</evidence>
<keyword evidence="2" id="KW-0472">Membrane</keyword>
<keyword evidence="2" id="KW-1133">Transmembrane helix</keyword>
<dbReference type="InterPro" id="IPR012533">
    <property type="entry name" value="YcnI-copper_dom"/>
</dbReference>
<proteinExistence type="predicted"/>
<feature type="transmembrane region" description="Helical" evidence="2">
    <location>
        <begin position="193"/>
        <end position="215"/>
    </location>
</feature>
<dbReference type="Proteomes" id="UP000279275">
    <property type="component" value="Unassembled WGS sequence"/>
</dbReference>
<dbReference type="AlphaFoldDB" id="A0A3M2KYL7"/>
<gene>
    <name evidence="5" type="ORF">EBN03_25330</name>
</gene>
<reference evidence="5 6" key="1">
    <citation type="submission" date="2018-10" db="EMBL/GenBank/DDBJ databases">
        <title>Isolation from cow dung.</title>
        <authorList>
            <person name="Ling L."/>
        </authorList>
    </citation>
    <scope>NUCLEOTIDE SEQUENCE [LARGE SCALE GENOMIC DNA]</scope>
    <source>
        <strain evidence="5 6">NEAU-LL90</strain>
    </source>
</reference>
<dbReference type="PROSITE" id="PS51318">
    <property type="entry name" value="TAT"/>
    <property type="match status" value="1"/>
</dbReference>
<accession>A0A3M2KYL7</accession>
<dbReference type="Gene3D" id="2.60.40.2230">
    <property type="entry name" value="Uncharacterised protein YcnI-like PF07987, DUF1775"/>
    <property type="match status" value="1"/>
</dbReference>
<name>A0A3M2KYL7_9NOCA</name>
<evidence type="ECO:0000313" key="5">
    <source>
        <dbReference type="EMBL" id="RMI29716.1"/>
    </source>
</evidence>
<dbReference type="InterPro" id="IPR006311">
    <property type="entry name" value="TAT_signal"/>
</dbReference>
<dbReference type="RefSeq" id="WP_122190615.1">
    <property type="nucleotide sequence ID" value="NZ_RFFH01000013.1"/>
</dbReference>